<evidence type="ECO:0000313" key="3">
    <source>
        <dbReference type="Proteomes" id="UP000551878"/>
    </source>
</evidence>
<dbReference type="Proteomes" id="UP000551878">
    <property type="component" value="Unassembled WGS sequence"/>
</dbReference>
<sequence length="244" mass="26227">MILLGTVVNGLAIMIGALIGLRIKGFSESMKETVMKAISLAVIMLGLSMGLESEQFLFVIISLAVGGVIGERLNLEGKLNHTGKWLEQRLNNERTQNQGEENEDGPSLAQGFVIATLVFVVGAMSVIGALDSGVRHDHSILYTKSLIDGFSSIVFATTLGFGVFFAAFPVLLYQGSIAIFASFIVEWLPTDILDQFIIEMTAVGGVMIMAIGFNLLGITNIRVANLLPGLIVVILLVVGQVYFF</sequence>
<evidence type="ECO:0000313" key="2">
    <source>
        <dbReference type="EMBL" id="MBB5174771.1"/>
    </source>
</evidence>
<keyword evidence="1" id="KW-0472">Membrane</keyword>
<keyword evidence="1" id="KW-1133">Transmembrane helix</keyword>
<feature type="transmembrane region" description="Helical" evidence="1">
    <location>
        <begin position="108"/>
        <end position="130"/>
    </location>
</feature>
<dbReference type="InterPro" id="IPR007563">
    <property type="entry name" value="DUF554"/>
</dbReference>
<dbReference type="PANTHER" id="PTHR36111">
    <property type="entry name" value="INNER MEMBRANE PROTEIN-RELATED"/>
    <property type="match status" value="1"/>
</dbReference>
<feature type="transmembrane region" description="Helical" evidence="1">
    <location>
        <begin position="37"/>
        <end position="70"/>
    </location>
</feature>
<feature type="transmembrane region" description="Helical" evidence="1">
    <location>
        <begin position="196"/>
        <end position="216"/>
    </location>
</feature>
<organism evidence="2 3">
    <name type="scientific">Texcoconibacillus texcoconensis</name>
    <dbReference type="NCBI Taxonomy" id="1095777"/>
    <lineage>
        <taxon>Bacteria</taxon>
        <taxon>Bacillati</taxon>
        <taxon>Bacillota</taxon>
        <taxon>Bacilli</taxon>
        <taxon>Bacillales</taxon>
        <taxon>Bacillaceae</taxon>
        <taxon>Texcoconibacillus</taxon>
    </lineage>
</organism>
<evidence type="ECO:0000256" key="1">
    <source>
        <dbReference type="SAM" id="Phobius"/>
    </source>
</evidence>
<proteinExistence type="predicted"/>
<comment type="caution">
    <text evidence="2">The sequence shown here is derived from an EMBL/GenBank/DDBJ whole genome shotgun (WGS) entry which is preliminary data.</text>
</comment>
<dbReference type="PANTHER" id="PTHR36111:SF2">
    <property type="entry name" value="INNER MEMBRANE PROTEIN"/>
    <property type="match status" value="1"/>
</dbReference>
<feature type="transmembrane region" description="Helical" evidence="1">
    <location>
        <begin position="223"/>
        <end position="243"/>
    </location>
</feature>
<feature type="transmembrane region" description="Helical" evidence="1">
    <location>
        <begin position="151"/>
        <end position="184"/>
    </location>
</feature>
<dbReference type="RefSeq" id="WP_184665177.1">
    <property type="nucleotide sequence ID" value="NZ_JACHHB010000016.1"/>
</dbReference>
<name>A0A840QU11_9BACI</name>
<feature type="transmembrane region" description="Helical" evidence="1">
    <location>
        <begin position="6"/>
        <end position="25"/>
    </location>
</feature>
<keyword evidence="1" id="KW-0812">Transmembrane</keyword>
<reference evidence="2 3" key="1">
    <citation type="submission" date="2020-08" db="EMBL/GenBank/DDBJ databases">
        <title>Genomic Encyclopedia of Type Strains, Phase IV (KMG-IV): sequencing the most valuable type-strain genomes for metagenomic binning, comparative biology and taxonomic classification.</title>
        <authorList>
            <person name="Goeker M."/>
        </authorList>
    </citation>
    <scope>NUCLEOTIDE SEQUENCE [LARGE SCALE GENOMIC DNA]</scope>
    <source>
        <strain evidence="2 3">DSM 24696</strain>
    </source>
</reference>
<dbReference type="Pfam" id="PF04474">
    <property type="entry name" value="DUF554"/>
    <property type="match status" value="1"/>
</dbReference>
<dbReference type="EMBL" id="JACHHB010000016">
    <property type="protein sequence ID" value="MBB5174771.1"/>
    <property type="molecule type" value="Genomic_DNA"/>
</dbReference>
<accession>A0A840QU11</accession>
<keyword evidence="3" id="KW-1185">Reference proteome</keyword>
<dbReference type="AlphaFoldDB" id="A0A840QU11"/>
<protein>
    <recommendedName>
        <fullName evidence="4">DUF554 domain-containing protein</fullName>
    </recommendedName>
</protein>
<gene>
    <name evidence="2" type="ORF">HNQ41_002989</name>
</gene>
<evidence type="ECO:0008006" key="4">
    <source>
        <dbReference type="Google" id="ProtNLM"/>
    </source>
</evidence>